<evidence type="ECO:0000313" key="2">
    <source>
        <dbReference type="Proteomes" id="UP000176944"/>
    </source>
</evidence>
<evidence type="ECO:0000313" key="1">
    <source>
        <dbReference type="EMBL" id="AOY81593.1"/>
    </source>
</evidence>
<accession>A0A1D9G1V1</accession>
<dbReference type="EMBL" id="CP017708">
    <property type="protein sequence ID" value="AOY81593.1"/>
    <property type="molecule type" value="Genomic_DNA"/>
</dbReference>
<dbReference type="Gene3D" id="1.25.40.10">
    <property type="entry name" value="Tetratricopeptide repeat domain"/>
    <property type="match status" value="1"/>
</dbReference>
<protein>
    <submittedName>
        <fullName evidence="1">Uncharacterized protein</fullName>
    </submittedName>
</protein>
<dbReference type="Gene3D" id="3.40.50.11350">
    <property type="match status" value="1"/>
</dbReference>
<dbReference type="Proteomes" id="UP000176944">
    <property type="component" value="Chromosome"/>
</dbReference>
<sequence length="358" mass="41902">MKNNFSFEQSELTTHQSYDQSYEELLGACRQQLELEPSNPDTYLALGDLLRQHPKQLEEALEAYQKAINLTSSHNTSAYRGIKKVIKQAASVATINQPPYEKIILHTAIGGLCNRLRILCSYLCLSYFWDIPLFLCWYPEDACNCYFHELFEPVCATISPQSMVKLFRSENSAKTLYVYLDKNAYIGMNVYERYLKDELERETFGRQYLEFVRKLKPKQHLLQAIDKFRQQHWIDNIIGLHIRRTDLFNHLKYKKLESNFSSDEMFISAIEKEIYNGCSKFFLATDNKITQQLIYHKFPNKIISYCQRFNSDNKRQTPVKNAVIDLYLLSKCQKMIGSYYSSFSEYAAELGGIPLIYP</sequence>
<dbReference type="SUPFAM" id="SSF48452">
    <property type="entry name" value="TPR-like"/>
    <property type="match status" value="1"/>
</dbReference>
<gene>
    <name evidence="1" type="ORF">BJP36_18395</name>
</gene>
<dbReference type="AlphaFoldDB" id="A0A1D9G1V1"/>
<organism evidence="1 2">
    <name type="scientific">Moorena producens (strain JHB)</name>
    <dbReference type="NCBI Taxonomy" id="1454205"/>
    <lineage>
        <taxon>Bacteria</taxon>
        <taxon>Bacillati</taxon>
        <taxon>Cyanobacteriota</taxon>
        <taxon>Cyanophyceae</taxon>
        <taxon>Coleofasciculales</taxon>
        <taxon>Coleofasciculaceae</taxon>
        <taxon>Moorena</taxon>
    </lineage>
</organism>
<proteinExistence type="predicted"/>
<reference evidence="2" key="1">
    <citation type="submission" date="2016-10" db="EMBL/GenBank/DDBJ databases">
        <title>Comparative genomics uncovers the prolific and rare metabolic potential of the cyanobacterial genus Moorea.</title>
        <authorList>
            <person name="Leao T."/>
            <person name="Castelao G."/>
            <person name="Korobeynikov A."/>
            <person name="Monroe E.A."/>
            <person name="Podell S."/>
            <person name="Glukhov E."/>
            <person name="Allen E."/>
            <person name="Gerwick W.H."/>
            <person name="Gerwick L."/>
        </authorList>
    </citation>
    <scope>NUCLEOTIDE SEQUENCE [LARGE SCALE GENOMIC DNA]</scope>
    <source>
        <strain evidence="2">JHB</strain>
    </source>
</reference>
<dbReference type="InterPro" id="IPR011990">
    <property type="entry name" value="TPR-like_helical_dom_sf"/>
</dbReference>
<name>A0A1D9G1V1_MOOP1</name>